<reference evidence="6" key="2">
    <citation type="submission" date="2020-09" db="EMBL/GenBank/DDBJ databases">
        <authorList>
            <person name="Sun Q."/>
            <person name="Zhou Y."/>
        </authorList>
    </citation>
    <scope>NUCLEOTIDE SEQUENCE</scope>
    <source>
        <strain evidence="6">CGMCC 1.14988</strain>
    </source>
</reference>
<evidence type="ECO:0000313" key="6">
    <source>
        <dbReference type="EMBL" id="GGI05328.1"/>
    </source>
</evidence>
<evidence type="ECO:0000313" key="7">
    <source>
        <dbReference type="Proteomes" id="UP000650511"/>
    </source>
</evidence>
<evidence type="ECO:0000259" key="5">
    <source>
        <dbReference type="Pfam" id="PF17836"/>
    </source>
</evidence>
<name>A0A8J3A9B4_9ACTN</name>
<dbReference type="PANTHER" id="PTHR43300">
    <property type="entry name" value="ACETYLTRANSFERASE"/>
    <property type="match status" value="1"/>
</dbReference>
<dbReference type="OrthoDB" id="9815592at2"/>
<dbReference type="InterPro" id="IPR020019">
    <property type="entry name" value="AcTrfase_PglD-like"/>
</dbReference>
<keyword evidence="7" id="KW-1185">Reference proteome</keyword>
<dbReference type="GO" id="GO:0016740">
    <property type="term" value="F:transferase activity"/>
    <property type="evidence" value="ECO:0007669"/>
    <property type="project" value="UniProtKB-KW"/>
</dbReference>
<dbReference type="EMBL" id="BMHA01000004">
    <property type="protein sequence ID" value="GGI05328.1"/>
    <property type="molecule type" value="Genomic_DNA"/>
</dbReference>
<dbReference type="NCBIfam" id="TIGR03570">
    <property type="entry name" value="NeuD_NnaD"/>
    <property type="match status" value="1"/>
</dbReference>
<protein>
    <submittedName>
        <fullName evidence="6">Transferase</fullName>
    </submittedName>
</protein>
<dbReference type="Gene3D" id="2.160.10.10">
    <property type="entry name" value="Hexapeptide repeat proteins"/>
    <property type="match status" value="1"/>
</dbReference>
<dbReference type="Pfam" id="PF17836">
    <property type="entry name" value="PglD_N"/>
    <property type="match status" value="1"/>
</dbReference>
<evidence type="ECO:0000256" key="2">
    <source>
        <dbReference type="ARBA" id="ARBA00022737"/>
    </source>
</evidence>
<gene>
    <name evidence="6" type="ORF">GCM10011354_13550</name>
</gene>
<dbReference type="InterPro" id="IPR041561">
    <property type="entry name" value="PglD_N"/>
</dbReference>
<dbReference type="SUPFAM" id="SSF51161">
    <property type="entry name" value="Trimeric LpxA-like enzymes"/>
    <property type="match status" value="1"/>
</dbReference>
<keyword evidence="1 6" id="KW-0808">Transferase</keyword>
<dbReference type="Proteomes" id="UP000650511">
    <property type="component" value="Unassembled WGS sequence"/>
</dbReference>
<accession>A0A8J3A9B4</accession>
<dbReference type="InterPro" id="IPR011004">
    <property type="entry name" value="Trimer_LpxA-like_sf"/>
</dbReference>
<feature type="domain" description="PglD N-terminal" evidence="5">
    <location>
        <begin position="10"/>
        <end position="85"/>
    </location>
</feature>
<proteinExistence type="predicted"/>
<dbReference type="PROSITE" id="PS00101">
    <property type="entry name" value="HEXAPEP_TRANSFERASES"/>
    <property type="match status" value="1"/>
</dbReference>
<feature type="active site" description="Proton acceptor" evidence="3">
    <location>
        <position position="140"/>
    </location>
</feature>
<reference evidence="6" key="1">
    <citation type="journal article" date="2014" name="Int. J. Syst. Evol. Microbiol.">
        <title>Complete genome sequence of Corynebacterium casei LMG S-19264T (=DSM 44701T), isolated from a smear-ripened cheese.</title>
        <authorList>
            <consortium name="US DOE Joint Genome Institute (JGI-PGF)"/>
            <person name="Walter F."/>
            <person name="Albersmeier A."/>
            <person name="Kalinowski J."/>
            <person name="Ruckert C."/>
        </authorList>
    </citation>
    <scope>NUCLEOTIDE SEQUENCE</scope>
    <source>
        <strain evidence="6">CGMCC 1.14988</strain>
    </source>
</reference>
<evidence type="ECO:0000256" key="3">
    <source>
        <dbReference type="PIRSR" id="PIRSR620019-1"/>
    </source>
</evidence>
<dbReference type="RefSeq" id="WP_130649399.1">
    <property type="nucleotide sequence ID" value="NZ_BMHA01000004.1"/>
</dbReference>
<sequence length="213" mass="21386">MSAGASRVDVVVVGTGGMGREAAAWVHDLSGQYRLLGFVDDAAPATTVADLPVLGPLTWLQEHPQVQAVVAVGAPATRADIVQRLDAWGVDLAQVVHPSSVVGPRVELGEGTIVCPQAVLTCDIRLGRAVIVNYGAMLGHDGVVGDHAFLAPGVHLAGNVTIEAGADVGIGASVRQGITIGAGAVVGAGAAVVRDVAPATTVVGVPARPIRRG</sequence>
<organism evidence="6 7">
    <name type="scientific">Egicoccus halophilus</name>
    <dbReference type="NCBI Taxonomy" id="1670830"/>
    <lineage>
        <taxon>Bacteria</taxon>
        <taxon>Bacillati</taxon>
        <taxon>Actinomycetota</taxon>
        <taxon>Nitriliruptoria</taxon>
        <taxon>Egicoccales</taxon>
        <taxon>Egicoccaceae</taxon>
        <taxon>Egicoccus</taxon>
    </lineage>
</organism>
<feature type="binding site" evidence="4">
    <location>
        <position position="170"/>
    </location>
    <ligand>
        <name>acetyl-CoA</name>
        <dbReference type="ChEBI" id="CHEBI:57288"/>
    </ligand>
</feature>
<dbReference type="InterPro" id="IPR018357">
    <property type="entry name" value="Hexapep_transf_CS"/>
</dbReference>
<comment type="caution">
    <text evidence="6">The sequence shown here is derived from an EMBL/GenBank/DDBJ whole genome shotgun (WGS) entry which is preliminary data.</text>
</comment>
<dbReference type="Gene3D" id="3.40.50.20">
    <property type="match status" value="1"/>
</dbReference>
<evidence type="ECO:0000256" key="1">
    <source>
        <dbReference type="ARBA" id="ARBA00022679"/>
    </source>
</evidence>
<dbReference type="CDD" id="cd03360">
    <property type="entry name" value="LbH_AT_putative"/>
    <property type="match status" value="1"/>
</dbReference>
<dbReference type="AlphaFoldDB" id="A0A8J3A9B4"/>
<feature type="site" description="Increases basicity of active site His" evidence="3">
    <location>
        <position position="141"/>
    </location>
</feature>
<dbReference type="PANTHER" id="PTHR43300:SF7">
    <property type="entry name" value="UDP-N-ACETYLBACILLOSAMINE N-ACETYLTRANSFERASE"/>
    <property type="match status" value="1"/>
</dbReference>
<evidence type="ECO:0000256" key="4">
    <source>
        <dbReference type="PIRSR" id="PIRSR620019-2"/>
    </source>
</evidence>
<keyword evidence="2" id="KW-0677">Repeat</keyword>
<dbReference type="InterPro" id="IPR050179">
    <property type="entry name" value="Trans_hexapeptide_repeat"/>
</dbReference>
<feature type="binding site" evidence="4">
    <location>
        <position position="73"/>
    </location>
    <ligand>
        <name>substrate</name>
    </ligand>
</feature>